<proteinExistence type="predicted"/>
<evidence type="ECO:0000313" key="3">
    <source>
        <dbReference type="EMBL" id="CAF4172791.1"/>
    </source>
</evidence>
<accession>A0A815QRV4</accession>
<organism evidence="2 4">
    <name type="scientific">Rotaria magnacalcarata</name>
    <dbReference type="NCBI Taxonomy" id="392030"/>
    <lineage>
        <taxon>Eukaryota</taxon>
        <taxon>Metazoa</taxon>
        <taxon>Spiralia</taxon>
        <taxon>Gnathifera</taxon>
        <taxon>Rotifera</taxon>
        <taxon>Eurotatoria</taxon>
        <taxon>Bdelloidea</taxon>
        <taxon>Philodinida</taxon>
        <taxon>Philodinidae</taxon>
        <taxon>Rotaria</taxon>
    </lineage>
</organism>
<comment type="caution">
    <text evidence="2">The sequence shown here is derived from an EMBL/GenBank/DDBJ whole genome shotgun (WGS) entry which is preliminary data.</text>
</comment>
<evidence type="ECO:0000256" key="1">
    <source>
        <dbReference type="SAM" id="MobiDB-lite"/>
    </source>
</evidence>
<feature type="compositionally biased region" description="Basic and acidic residues" evidence="1">
    <location>
        <begin position="106"/>
        <end position="115"/>
    </location>
</feature>
<dbReference type="OrthoDB" id="7992326at2759"/>
<evidence type="ECO:0008006" key="5">
    <source>
        <dbReference type="Google" id="ProtNLM"/>
    </source>
</evidence>
<reference evidence="2" key="1">
    <citation type="submission" date="2021-02" db="EMBL/GenBank/DDBJ databases">
        <authorList>
            <person name="Nowell W R."/>
        </authorList>
    </citation>
    <scope>NUCLEOTIDE SEQUENCE</scope>
</reference>
<gene>
    <name evidence="3" type="ORF">GIL414_LOCUS20442</name>
    <name evidence="2" type="ORF">KQP761_LOCUS12840</name>
</gene>
<dbReference type="Proteomes" id="UP000663834">
    <property type="component" value="Unassembled WGS sequence"/>
</dbReference>
<name>A0A815QRV4_9BILA</name>
<protein>
    <recommendedName>
        <fullName evidence="5">Retrotransposon gag domain-containing protein</fullName>
    </recommendedName>
</protein>
<sequence>MYKSTSLDSLNLPTTSTMSALTSTANPEVQYSSFSKLARRMAIIPTPNRPARSLVPAKVQSCINENTSITNTNTTTDKHLNSDGSKKVSLSRKQESLEQLNIDDNQSVHEDHNKEEDDEDNLFDSFICENFVPFSGIQSIDQWLDETETLFHRFKISRKLRLKAVPLLVQGEAKRKYIKNRRSISSFDDFYEFLLTHFDTNTVVSNNSQFNQVAQSTHSVNNQSCNNKSSTDLTSSVVNNTNSVQMSQSCLCSSDKVIIKDTTKVNGDVSESKLTENNSSTDNTSLDSVVNDLRKAILADFIKNPKIFHGNKDDVIKWLEEIDHLMQTAHVSECNRLDLISYCLRGDALQWYRNNRSTLTSWSLFLQEIKKAFTSSFCEELAFKTLESYTV</sequence>
<dbReference type="EMBL" id="CAJNOW010005888">
    <property type="protein sequence ID" value="CAF1466949.1"/>
    <property type="molecule type" value="Genomic_DNA"/>
</dbReference>
<feature type="compositionally biased region" description="Basic and acidic residues" evidence="1">
    <location>
        <begin position="76"/>
        <end position="96"/>
    </location>
</feature>
<feature type="compositionally biased region" description="Low complexity" evidence="1">
    <location>
        <begin position="66"/>
        <end position="75"/>
    </location>
</feature>
<dbReference type="EMBL" id="CAJOBJ010013795">
    <property type="protein sequence ID" value="CAF4172791.1"/>
    <property type="molecule type" value="Genomic_DNA"/>
</dbReference>
<evidence type="ECO:0000313" key="4">
    <source>
        <dbReference type="Proteomes" id="UP000663834"/>
    </source>
</evidence>
<dbReference type="Proteomes" id="UP000681720">
    <property type="component" value="Unassembled WGS sequence"/>
</dbReference>
<evidence type="ECO:0000313" key="2">
    <source>
        <dbReference type="EMBL" id="CAF1466949.1"/>
    </source>
</evidence>
<feature type="region of interest" description="Disordered" evidence="1">
    <location>
        <begin position="66"/>
        <end position="116"/>
    </location>
</feature>
<dbReference type="AlphaFoldDB" id="A0A815QRV4"/>